<reference evidence="1 2" key="1">
    <citation type="submission" date="2019-12" db="EMBL/GenBank/DDBJ databases">
        <title>Genome sequenceing of Clostridium bovifaecis.</title>
        <authorList>
            <person name="Yao Y."/>
        </authorList>
    </citation>
    <scope>NUCLEOTIDE SEQUENCE [LARGE SCALE GENOMIC DNA]</scope>
    <source>
        <strain evidence="1 2">BXX</strain>
    </source>
</reference>
<organism evidence="1 2">
    <name type="scientific">Clostridium bovifaecis</name>
    <dbReference type="NCBI Taxonomy" id="2184719"/>
    <lineage>
        <taxon>Bacteria</taxon>
        <taxon>Bacillati</taxon>
        <taxon>Bacillota</taxon>
        <taxon>Clostridia</taxon>
        <taxon>Eubacteriales</taxon>
        <taxon>Clostridiaceae</taxon>
        <taxon>Clostridium</taxon>
    </lineage>
</organism>
<dbReference type="AlphaFoldDB" id="A0A6I6EQW3"/>
<proteinExistence type="predicted"/>
<evidence type="ECO:0000313" key="2">
    <source>
        <dbReference type="Proteomes" id="UP000422764"/>
    </source>
</evidence>
<name>A0A6I6EQW3_9CLOT</name>
<dbReference type="Proteomes" id="UP000422764">
    <property type="component" value="Chromosome"/>
</dbReference>
<sequence length="79" mass="9253">MMRLSNFKGKEVTPEELYYIRRERTKEPILEQKEKTTLVPTMNILDKNNEIQQIEVASAIHPLSDVEYMGGNKTDKKEI</sequence>
<gene>
    <name evidence="1" type="ORF">GOM49_06560</name>
</gene>
<accession>A0A6I6EQW3</accession>
<keyword evidence="2" id="KW-1185">Reference proteome</keyword>
<protein>
    <submittedName>
        <fullName evidence="1">Uncharacterized protein</fullName>
    </submittedName>
</protein>
<dbReference type="EMBL" id="CP046522">
    <property type="protein sequence ID" value="QGU94803.1"/>
    <property type="molecule type" value="Genomic_DNA"/>
</dbReference>
<evidence type="ECO:0000313" key="1">
    <source>
        <dbReference type="EMBL" id="QGU94803.1"/>
    </source>
</evidence>